<evidence type="ECO:0000256" key="1">
    <source>
        <dbReference type="SAM" id="SignalP"/>
    </source>
</evidence>
<evidence type="ECO:0000313" key="3">
    <source>
        <dbReference type="Proteomes" id="UP000635142"/>
    </source>
</evidence>
<sequence length="173" mass="18739">MIAAMKVISASLVALVISLQCAVAQDGPPTFPTFGPDDPQRISFVSRLSPERRAALAAAIDQADTVGFFPPDVEGRGNVDVGMVLYLLPTWEEADEIPDQVLPPVAKDRLETINPAYFRYAMPVRNKSGKTYVLMFYIIGSDDDATLTCLAQDLVIVLIAGFDSGRMAECVRG</sequence>
<accession>A0A927HCK2</accession>
<dbReference type="RefSeq" id="WP_191073664.1">
    <property type="nucleotide sequence ID" value="NZ_JACTAG010000001.1"/>
</dbReference>
<keyword evidence="1" id="KW-0732">Signal</keyword>
<keyword evidence="3" id="KW-1185">Reference proteome</keyword>
<dbReference type="AlphaFoldDB" id="A0A927HCK2"/>
<proteinExistence type="predicted"/>
<dbReference type="Proteomes" id="UP000635142">
    <property type="component" value="Unassembled WGS sequence"/>
</dbReference>
<reference evidence="2" key="1">
    <citation type="submission" date="2020-08" db="EMBL/GenBank/DDBJ databases">
        <title>Sulfitobacter aestuariivivens sp. nov., isolated from a tidal flat.</title>
        <authorList>
            <person name="Park S."/>
            <person name="Yoon J.-H."/>
        </authorList>
    </citation>
    <scope>NUCLEOTIDE SEQUENCE</scope>
    <source>
        <strain evidence="2">TSTF-M16</strain>
    </source>
</reference>
<evidence type="ECO:0000313" key="2">
    <source>
        <dbReference type="EMBL" id="MBD3662647.1"/>
    </source>
</evidence>
<dbReference type="EMBL" id="JACTAG010000001">
    <property type="protein sequence ID" value="MBD3662647.1"/>
    <property type="molecule type" value="Genomic_DNA"/>
</dbReference>
<protein>
    <submittedName>
        <fullName evidence="2">Uncharacterized protein</fullName>
    </submittedName>
</protein>
<comment type="caution">
    <text evidence="2">The sequence shown here is derived from an EMBL/GenBank/DDBJ whole genome shotgun (WGS) entry which is preliminary data.</text>
</comment>
<gene>
    <name evidence="2" type="ORF">H9Q16_01795</name>
</gene>
<feature type="signal peptide" evidence="1">
    <location>
        <begin position="1"/>
        <end position="24"/>
    </location>
</feature>
<name>A0A927HCK2_9RHOB</name>
<feature type="chain" id="PRO_5037758783" evidence="1">
    <location>
        <begin position="25"/>
        <end position="173"/>
    </location>
</feature>
<organism evidence="2 3">
    <name type="scientific">Sulfitobacter aestuariivivens</name>
    <dbReference type="NCBI Taxonomy" id="2766981"/>
    <lineage>
        <taxon>Bacteria</taxon>
        <taxon>Pseudomonadati</taxon>
        <taxon>Pseudomonadota</taxon>
        <taxon>Alphaproteobacteria</taxon>
        <taxon>Rhodobacterales</taxon>
        <taxon>Roseobacteraceae</taxon>
        <taxon>Sulfitobacter</taxon>
    </lineage>
</organism>